<dbReference type="EMBL" id="CP110421">
    <property type="protein sequence ID" value="WAQ81086.1"/>
    <property type="molecule type" value="Genomic_DNA"/>
</dbReference>
<dbReference type="GeneID" id="77806346"/>
<sequence>MPPPRRNNSRGFPLLGPLIGPIRKARQTVIPSAPMPPLRTRERLQKLDKVAEADRLLSTEDLLLLKRPAALNSSSHSIFDD</sequence>
<dbReference type="Proteomes" id="UP001164743">
    <property type="component" value="Chromosome 1A"/>
</dbReference>
<protein>
    <submittedName>
        <fullName evidence="1">Uncharacterized protein</fullName>
    </submittedName>
</protein>
<dbReference type="RefSeq" id="XP_053016641.1">
    <property type="nucleotide sequence ID" value="XM_053165451.1"/>
</dbReference>
<gene>
    <name evidence="1" type="ORF">PtA15_1A424</name>
</gene>
<accession>A0ABY7CA97</accession>
<name>A0ABY7CA97_9BASI</name>
<evidence type="ECO:0000313" key="1">
    <source>
        <dbReference type="EMBL" id="WAQ81086.1"/>
    </source>
</evidence>
<proteinExistence type="predicted"/>
<keyword evidence="2" id="KW-1185">Reference proteome</keyword>
<organism evidence="1 2">
    <name type="scientific">Puccinia triticina</name>
    <dbReference type="NCBI Taxonomy" id="208348"/>
    <lineage>
        <taxon>Eukaryota</taxon>
        <taxon>Fungi</taxon>
        <taxon>Dikarya</taxon>
        <taxon>Basidiomycota</taxon>
        <taxon>Pucciniomycotina</taxon>
        <taxon>Pucciniomycetes</taxon>
        <taxon>Pucciniales</taxon>
        <taxon>Pucciniaceae</taxon>
        <taxon>Puccinia</taxon>
    </lineage>
</organism>
<reference evidence="1" key="1">
    <citation type="submission" date="2022-10" db="EMBL/GenBank/DDBJ databases">
        <title>Puccinia triticina Genome sequencing and assembly.</title>
        <authorList>
            <person name="Li C."/>
        </authorList>
    </citation>
    <scope>NUCLEOTIDE SEQUENCE</scope>
    <source>
        <strain evidence="1">Pt15</strain>
    </source>
</reference>
<evidence type="ECO:0000313" key="2">
    <source>
        <dbReference type="Proteomes" id="UP001164743"/>
    </source>
</evidence>